<reference evidence="1 2" key="1">
    <citation type="submission" date="2018-03" db="EMBL/GenBank/DDBJ databases">
        <title>Genomic Encyclopedia of Archaeal and Bacterial Type Strains, Phase II (KMG-II): from individual species to whole genera.</title>
        <authorList>
            <person name="Goeker M."/>
        </authorList>
    </citation>
    <scope>NUCLEOTIDE SEQUENCE [LARGE SCALE GENOMIC DNA]</scope>
    <source>
        <strain evidence="1 2">DSM 28057</strain>
    </source>
</reference>
<protein>
    <submittedName>
        <fullName evidence="1">Uncharacterized protein</fullName>
    </submittedName>
</protein>
<dbReference type="Proteomes" id="UP000240708">
    <property type="component" value="Unassembled WGS sequence"/>
</dbReference>
<dbReference type="EMBL" id="PYGF01000001">
    <property type="protein sequence ID" value="PSL07716.1"/>
    <property type="molecule type" value="Genomic_DNA"/>
</dbReference>
<sequence>MIYANNRIVSIRFVLQKKSNKKAAPIFEAALVFIFR</sequence>
<evidence type="ECO:0000313" key="1">
    <source>
        <dbReference type="EMBL" id="PSL07716.1"/>
    </source>
</evidence>
<dbReference type="AlphaFoldDB" id="A0A2P8EE06"/>
<name>A0A2P8EE06_9BACT</name>
<organism evidence="1 2">
    <name type="scientific">Cecembia rubra</name>
    <dbReference type="NCBI Taxonomy" id="1485585"/>
    <lineage>
        <taxon>Bacteria</taxon>
        <taxon>Pseudomonadati</taxon>
        <taxon>Bacteroidota</taxon>
        <taxon>Cytophagia</taxon>
        <taxon>Cytophagales</taxon>
        <taxon>Cyclobacteriaceae</taxon>
        <taxon>Cecembia</taxon>
    </lineage>
</organism>
<evidence type="ECO:0000313" key="2">
    <source>
        <dbReference type="Proteomes" id="UP000240708"/>
    </source>
</evidence>
<keyword evidence="2" id="KW-1185">Reference proteome</keyword>
<gene>
    <name evidence="1" type="ORF">CLV48_101654</name>
</gene>
<comment type="caution">
    <text evidence="1">The sequence shown here is derived from an EMBL/GenBank/DDBJ whole genome shotgun (WGS) entry which is preliminary data.</text>
</comment>
<accession>A0A2P8EE06</accession>
<proteinExistence type="predicted"/>